<protein>
    <submittedName>
        <fullName evidence="1">WD repeat-and FYVE domain-containing protein 4</fullName>
    </submittedName>
</protein>
<dbReference type="EMBL" id="CM024797">
    <property type="protein sequence ID" value="KAG8000088.1"/>
    <property type="molecule type" value="Genomic_DNA"/>
</dbReference>
<evidence type="ECO:0000313" key="1">
    <source>
        <dbReference type="EMBL" id="KAG8000088.1"/>
    </source>
</evidence>
<feature type="non-terminal residue" evidence="1">
    <location>
        <position position="1"/>
    </location>
</feature>
<accession>A0ACB7EEP3</accession>
<comment type="caution">
    <text evidence="1">The sequence shown here is derived from an EMBL/GenBank/DDBJ whole genome shotgun (WGS) entry which is preliminary data.</text>
</comment>
<proteinExistence type="predicted"/>
<keyword evidence="2" id="KW-1185">Reference proteome</keyword>
<gene>
    <name evidence="1" type="primary">WDFY4.3</name>
    <name evidence="1" type="ORF">GBF38_002236</name>
</gene>
<name>A0ACB7EEP3_NIBAL</name>
<organism evidence="1 2">
    <name type="scientific">Nibea albiflora</name>
    <name type="common">Yellow drum</name>
    <name type="synonym">Corvina albiflora</name>
    <dbReference type="NCBI Taxonomy" id="240163"/>
    <lineage>
        <taxon>Eukaryota</taxon>
        <taxon>Metazoa</taxon>
        <taxon>Chordata</taxon>
        <taxon>Craniata</taxon>
        <taxon>Vertebrata</taxon>
        <taxon>Euteleostomi</taxon>
        <taxon>Actinopterygii</taxon>
        <taxon>Neopterygii</taxon>
        <taxon>Teleostei</taxon>
        <taxon>Neoteleostei</taxon>
        <taxon>Acanthomorphata</taxon>
        <taxon>Eupercaria</taxon>
        <taxon>Sciaenidae</taxon>
        <taxon>Nibea</taxon>
    </lineage>
</organism>
<reference evidence="1" key="1">
    <citation type="submission" date="2020-04" db="EMBL/GenBank/DDBJ databases">
        <title>A chromosome-scale assembly and high-density genetic map of the yellow drum (Nibea albiflora) genome.</title>
        <authorList>
            <person name="Xu D."/>
            <person name="Zhang W."/>
            <person name="Chen R."/>
            <person name="Tan P."/>
            <person name="Wang L."/>
            <person name="Song H."/>
            <person name="Tian L."/>
            <person name="Zhu Q."/>
            <person name="Wang B."/>
        </authorList>
    </citation>
    <scope>NUCLEOTIDE SEQUENCE</scope>
    <source>
        <strain evidence="1">ZJHYS-2018</strain>
    </source>
</reference>
<sequence length="540" mass="60053">QACEDGGRLEGLNIKGLAALTADIVIHNIHNRLTERPAEGARSEVVQFFQWQETKETDRETRDNKGWLLLKALLLLTADSSDILSSINPGLPAALVKCLYLLVCLPAKEENMAVEETFQEPLTQVLIQLCRQPVNVERLVETQELQCLIIGLTSLWDQTSTAWRHQASRVLKTVSAVATSNVVPSLQALLETPMPSIQHSFVEFDTNNGYTALENILKRCEEGFSVDQLQPVEELLALIASFTLLGKTELKVALCVTNPQPPGFKFDPPLTKGLAVKNLPAFHLLQASLLRSQDSLLCCQLLQTLQSIWEKDPANFFLLEWTVQSMAQLAACMYHKPAPVLKLFFSLLEMVVFKMNYIPHETLRALLGVLKQSWAGTLAGGVVGIEFGVVALKSFHRMTVHSGMLAEVLTDWGLLELLLGELRRRAKILRKAGVVSSPQNDPQQLPCIEDSERLLTTYMLQVVSILTLRSIKNTVSVRDLGMVPYIKIFLDQDQYRGPTLSILEQLAEINPEEFMSTGHRSSLLLYTAGTWVEAGPFAGT</sequence>
<evidence type="ECO:0000313" key="2">
    <source>
        <dbReference type="Proteomes" id="UP000805704"/>
    </source>
</evidence>
<dbReference type="Proteomes" id="UP000805704">
    <property type="component" value="Chromosome 9"/>
</dbReference>